<feature type="transmembrane region" description="Helical" evidence="1">
    <location>
        <begin position="62"/>
        <end position="78"/>
    </location>
</feature>
<accession>A0A923MWD7</accession>
<feature type="transmembrane region" description="Helical" evidence="1">
    <location>
        <begin position="32"/>
        <end position="50"/>
    </location>
</feature>
<keyword evidence="1" id="KW-0812">Transmembrane</keyword>
<dbReference type="Proteomes" id="UP000608513">
    <property type="component" value="Unassembled WGS sequence"/>
</dbReference>
<keyword evidence="1" id="KW-1133">Transmembrane helix</keyword>
<dbReference type="AlphaFoldDB" id="A0A923MWD7"/>
<comment type="caution">
    <text evidence="3">The sequence shown here is derived from an EMBL/GenBank/DDBJ whole genome shotgun (WGS) entry which is preliminary data.</text>
</comment>
<feature type="transmembrane region" description="Helical" evidence="1">
    <location>
        <begin position="84"/>
        <end position="102"/>
    </location>
</feature>
<organism evidence="3 4">
    <name type="scientific">Ramlibacter cellulosilyticus</name>
    <dbReference type="NCBI Taxonomy" id="2764187"/>
    <lineage>
        <taxon>Bacteria</taxon>
        <taxon>Pseudomonadati</taxon>
        <taxon>Pseudomonadota</taxon>
        <taxon>Betaproteobacteria</taxon>
        <taxon>Burkholderiales</taxon>
        <taxon>Comamonadaceae</taxon>
        <taxon>Ramlibacter</taxon>
    </lineage>
</organism>
<evidence type="ECO:0000313" key="4">
    <source>
        <dbReference type="Proteomes" id="UP000608513"/>
    </source>
</evidence>
<gene>
    <name evidence="3" type="ORF">H8N03_25285</name>
</gene>
<evidence type="ECO:0000256" key="1">
    <source>
        <dbReference type="SAM" id="Phobius"/>
    </source>
</evidence>
<name>A0A923MWD7_9BURK</name>
<keyword evidence="4" id="KW-1185">Reference proteome</keyword>
<keyword evidence="1" id="KW-0472">Membrane</keyword>
<sequence length="226" mass="25744">MTVFHFCFDLNYFGWIRQNFLYDPFWTTQRTAIVSLFLFCAGLGQSVAHAQGQGWPRFWRRWAQVAGCALLVTAGSALMFPDSFIYFGVLHGIAVMLVIVRLTAGWGQWLWLAGAIAIVLPRFALPVHVHFGNLGWLNTPWLNWIGFVSMKPVTQDYVPLLPWLGAMWWGMAAGQLLLRRAPQVLQGRIPRAFAPLAWMGRWSLSWYMLHQPLLIGVLALVQPFRG</sequence>
<protein>
    <submittedName>
        <fullName evidence="3">DUF1624 domain-containing protein</fullName>
    </submittedName>
</protein>
<dbReference type="EMBL" id="JACORT010000016">
    <property type="protein sequence ID" value="MBC5786276.1"/>
    <property type="molecule type" value="Genomic_DNA"/>
</dbReference>
<feature type="transmembrane region" description="Helical" evidence="1">
    <location>
        <begin position="109"/>
        <end position="131"/>
    </location>
</feature>
<evidence type="ECO:0000259" key="2">
    <source>
        <dbReference type="Pfam" id="PF07786"/>
    </source>
</evidence>
<feature type="transmembrane region" description="Helical" evidence="1">
    <location>
        <begin position="199"/>
        <end position="221"/>
    </location>
</feature>
<reference evidence="3" key="1">
    <citation type="submission" date="2020-08" db="EMBL/GenBank/DDBJ databases">
        <title>Ramlibacter sp. USB13 16S ribosomal RNA gene genome sequencing and assembly.</title>
        <authorList>
            <person name="Kang M."/>
        </authorList>
    </citation>
    <scope>NUCLEOTIDE SEQUENCE</scope>
    <source>
        <strain evidence="3">USB13</strain>
    </source>
</reference>
<feature type="domain" description="Heparan-alpha-glucosaminide N-acetyltransferase catalytic" evidence="2">
    <location>
        <begin position="1"/>
        <end position="212"/>
    </location>
</feature>
<evidence type="ECO:0000313" key="3">
    <source>
        <dbReference type="EMBL" id="MBC5786276.1"/>
    </source>
</evidence>
<feature type="transmembrane region" description="Helical" evidence="1">
    <location>
        <begin position="160"/>
        <end position="178"/>
    </location>
</feature>
<proteinExistence type="predicted"/>
<dbReference type="InterPro" id="IPR012429">
    <property type="entry name" value="HGSNAT_cat"/>
</dbReference>
<dbReference type="Pfam" id="PF07786">
    <property type="entry name" value="HGSNAT_cat"/>
    <property type="match status" value="1"/>
</dbReference>